<evidence type="ECO:0000259" key="2">
    <source>
        <dbReference type="Pfam" id="PF07985"/>
    </source>
</evidence>
<dbReference type="Proteomes" id="UP001497383">
    <property type="component" value="Chromosome 4"/>
</dbReference>
<reference evidence="4 12" key="1">
    <citation type="submission" date="2024-03" db="EMBL/GenBank/DDBJ databases">
        <authorList>
            <person name="Brejova B."/>
        </authorList>
    </citation>
    <scope>NUCLEOTIDE SEQUENCE [LARGE SCALE GENOMIC DNA]</scope>
    <source>
        <strain evidence="4 12">CBS 14171</strain>
    </source>
</reference>
<evidence type="ECO:0000313" key="11">
    <source>
        <dbReference type="EMBL" id="CAK9441882.1"/>
    </source>
</evidence>
<dbReference type="EMBL" id="OZ022408">
    <property type="protein sequence ID" value="CAK9438865.1"/>
    <property type="molecule type" value="Genomic_DNA"/>
</dbReference>
<evidence type="ECO:0000313" key="7">
    <source>
        <dbReference type="EMBL" id="CAK9438865.1"/>
    </source>
</evidence>
<dbReference type="Pfam" id="PF07985">
    <property type="entry name" value="SRR1"/>
    <property type="match status" value="1"/>
</dbReference>
<dbReference type="EMBL" id="OZ022408">
    <property type="protein sequence ID" value="CAK9439816.1"/>
    <property type="molecule type" value="Genomic_DNA"/>
</dbReference>
<sequence>MEQLQLSIASHRETIRNSSFFHEIQESLSGDFTNIRCLALGSPSESSNARYQYALLLELVETKNIAEVSLYDPVFTDLDMELFKPFTVEEHYRGGAGPETLYYIPHAPLEVMEQILVTDKPMVFLGNDIIAHTDRLTKRKLASLYPTMAVLVHYSDDGSCNDGFTPVTNKKRNSRKFKEPEIVYNFNAVHFHGVEITRYKNSFNKKTPWGNAFSDIAFHRLID</sequence>
<dbReference type="PANTHER" id="PTHR28626:SF3">
    <property type="entry name" value="SRR1-LIKE PROTEIN"/>
    <property type="match status" value="1"/>
</dbReference>
<comment type="similarity">
    <text evidence="1">Belongs to the SRR1 family.</text>
</comment>
<dbReference type="InterPro" id="IPR040044">
    <property type="entry name" value="SRR1L"/>
</dbReference>
<dbReference type="EMBL" id="OZ022405">
    <property type="protein sequence ID" value="CAK9436632.1"/>
    <property type="molecule type" value="Genomic_DNA"/>
</dbReference>
<keyword evidence="12" id="KW-1185">Reference proteome</keyword>
<organism evidence="4 12">
    <name type="scientific">Lodderomyces beijingensis</name>
    <dbReference type="NCBI Taxonomy" id="1775926"/>
    <lineage>
        <taxon>Eukaryota</taxon>
        <taxon>Fungi</taxon>
        <taxon>Dikarya</taxon>
        <taxon>Ascomycota</taxon>
        <taxon>Saccharomycotina</taxon>
        <taxon>Pichiomycetes</taxon>
        <taxon>Debaryomycetaceae</taxon>
        <taxon>Candida/Lodderomyces clade</taxon>
        <taxon>Lodderomyces</taxon>
    </lineage>
</organism>
<dbReference type="Proteomes" id="UP001497383">
    <property type="component" value="Chromosome 5"/>
</dbReference>
<evidence type="ECO:0000313" key="5">
    <source>
        <dbReference type="EMBL" id="CAK9436657.1"/>
    </source>
</evidence>
<dbReference type="PANTHER" id="PTHR28626">
    <property type="entry name" value="SRR1-LIKE PROTEIN"/>
    <property type="match status" value="1"/>
</dbReference>
<protein>
    <recommendedName>
        <fullName evidence="2">SRR1-like domain-containing protein</fullName>
    </recommendedName>
</protein>
<dbReference type="GeneID" id="92205208"/>
<evidence type="ECO:0000313" key="9">
    <source>
        <dbReference type="EMBL" id="CAK9440772.1"/>
    </source>
</evidence>
<evidence type="ECO:0000313" key="12">
    <source>
        <dbReference type="Proteomes" id="UP001497383"/>
    </source>
</evidence>
<dbReference type="RefSeq" id="XP_066826950.1">
    <property type="nucleotide sequence ID" value="XM_066971061.1"/>
</dbReference>
<dbReference type="EMBL" id="OZ022411">
    <property type="protein sequence ID" value="CAK9441882.1"/>
    <property type="molecule type" value="Genomic_DNA"/>
</dbReference>
<dbReference type="Proteomes" id="UP001497383">
    <property type="component" value="Chromosome 6"/>
</dbReference>
<proteinExistence type="inferred from homology"/>
<dbReference type="EMBL" id="OZ022410">
    <property type="protein sequence ID" value="CAK9440880.1"/>
    <property type="molecule type" value="Genomic_DNA"/>
</dbReference>
<feature type="domain" description="SRR1-like" evidence="2">
    <location>
        <begin position="28"/>
        <end position="219"/>
    </location>
</feature>
<gene>
    <name evidence="3" type="ORF">LODBEIA_P00120</name>
    <name evidence="4" type="ORF">LODBEIA_P11560</name>
    <name evidence="5" type="ORF">LODBEIA_P11790</name>
    <name evidence="6" type="ORF">LODBEIA_P21080</name>
    <name evidence="7" type="ORF">LODBEIA_P30890</name>
    <name evidence="8" type="ORF">LODBEIA_P39160</name>
    <name evidence="9" type="ORF">LODBEIA_P47260</name>
    <name evidence="10" type="ORF">LODBEIA_P47490</name>
    <name evidence="11" type="ORF">LODBEIA_P57500</name>
</gene>
<dbReference type="EMBL" id="OZ022405">
    <property type="protein sequence ID" value="CAK9435285.1"/>
    <property type="molecule type" value="Genomic_DNA"/>
</dbReference>
<evidence type="ECO:0000313" key="8">
    <source>
        <dbReference type="EMBL" id="CAK9439816.1"/>
    </source>
</evidence>
<dbReference type="EMBL" id="OZ022406">
    <property type="protein sequence ID" value="CAK9436657.1"/>
    <property type="molecule type" value="Genomic_DNA"/>
</dbReference>
<dbReference type="EMBL" id="OZ022406">
    <property type="protein sequence ID" value="CAK9437730.1"/>
    <property type="molecule type" value="Genomic_DNA"/>
</dbReference>
<dbReference type="Proteomes" id="UP001497383">
    <property type="component" value="Chromosome 7"/>
</dbReference>
<dbReference type="EMBL" id="OZ022409">
    <property type="protein sequence ID" value="CAK9440772.1"/>
    <property type="molecule type" value="Genomic_DNA"/>
</dbReference>
<evidence type="ECO:0000313" key="4">
    <source>
        <dbReference type="EMBL" id="CAK9436632.1"/>
    </source>
</evidence>
<evidence type="ECO:0000313" key="6">
    <source>
        <dbReference type="EMBL" id="CAK9437730.1"/>
    </source>
</evidence>
<dbReference type="InterPro" id="IPR012942">
    <property type="entry name" value="SRR1-like"/>
</dbReference>
<evidence type="ECO:0000313" key="10">
    <source>
        <dbReference type="EMBL" id="CAK9440880.1"/>
    </source>
</evidence>
<name>A0ABP0ZL70_9ASCO</name>
<evidence type="ECO:0000256" key="1">
    <source>
        <dbReference type="ARBA" id="ARBA00009856"/>
    </source>
</evidence>
<dbReference type="Proteomes" id="UP001497383">
    <property type="component" value="Chromosome 1"/>
</dbReference>
<dbReference type="Proteomes" id="UP001497383">
    <property type="component" value="Chromosome 2"/>
</dbReference>
<evidence type="ECO:0000313" key="3">
    <source>
        <dbReference type="EMBL" id="CAK9435285.1"/>
    </source>
</evidence>
<accession>A0ABP0ZL70</accession>